<evidence type="ECO:0000313" key="2">
    <source>
        <dbReference type="WBParaSite" id="Pan_g17262.t1"/>
    </source>
</evidence>
<reference evidence="1" key="1">
    <citation type="journal article" date="2013" name="Genetics">
        <title>The draft genome and transcriptome of Panagrellus redivivus are shaped by the harsh demands of a free-living lifestyle.</title>
        <authorList>
            <person name="Srinivasan J."/>
            <person name="Dillman A.R."/>
            <person name="Macchietto M.G."/>
            <person name="Heikkinen L."/>
            <person name="Lakso M."/>
            <person name="Fracchia K.M."/>
            <person name="Antoshechkin I."/>
            <person name="Mortazavi A."/>
            <person name="Wong G."/>
            <person name="Sternberg P.W."/>
        </authorList>
    </citation>
    <scope>NUCLEOTIDE SEQUENCE [LARGE SCALE GENOMIC DNA]</scope>
    <source>
        <strain evidence="1">MT8872</strain>
    </source>
</reference>
<keyword evidence="1" id="KW-1185">Reference proteome</keyword>
<name>A0A7E4V6W7_PANRE</name>
<evidence type="ECO:0000313" key="1">
    <source>
        <dbReference type="Proteomes" id="UP000492821"/>
    </source>
</evidence>
<dbReference type="Proteomes" id="UP000492821">
    <property type="component" value="Unassembled WGS sequence"/>
</dbReference>
<protein>
    <submittedName>
        <fullName evidence="2">NOSIC domain-containing protein</fullName>
    </submittedName>
</protein>
<proteinExistence type="predicted"/>
<accession>A0A7E4V6W7</accession>
<sequence>MERRIFSTLIPGCQHFLADYDNVYQGLLHIIVRHYRQFQKVIPALWTVMQRLPLELLQAMDAATFARSEDMSDRLRDVANILEGDKESAVVEALIEAQELVAAYFDTVMTPTCYQKKSTTKARKLQHIFEVKMGVADAELILAVSKDASNPRIITSFFRKPKKPTPIAVIPTPQPTKRTASGWETVTKRKRYAY</sequence>
<dbReference type="AlphaFoldDB" id="A0A7E4V6W7"/>
<dbReference type="WBParaSite" id="Pan_g17262.t1">
    <property type="protein sequence ID" value="Pan_g17262.t1"/>
    <property type="gene ID" value="Pan_g17262"/>
</dbReference>
<organism evidence="1 2">
    <name type="scientific">Panagrellus redivivus</name>
    <name type="common">Microworm</name>
    <dbReference type="NCBI Taxonomy" id="6233"/>
    <lineage>
        <taxon>Eukaryota</taxon>
        <taxon>Metazoa</taxon>
        <taxon>Ecdysozoa</taxon>
        <taxon>Nematoda</taxon>
        <taxon>Chromadorea</taxon>
        <taxon>Rhabditida</taxon>
        <taxon>Tylenchina</taxon>
        <taxon>Panagrolaimomorpha</taxon>
        <taxon>Panagrolaimoidea</taxon>
        <taxon>Panagrolaimidae</taxon>
        <taxon>Panagrellus</taxon>
    </lineage>
</organism>
<reference evidence="2" key="2">
    <citation type="submission" date="2020-10" db="UniProtKB">
        <authorList>
            <consortium name="WormBaseParasite"/>
        </authorList>
    </citation>
    <scope>IDENTIFICATION</scope>
</reference>